<reference evidence="1" key="1">
    <citation type="submission" date="2020-04" db="EMBL/GenBank/DDBJ databases">
        <authorList>
            <person name="Chiriac C."/>
            <person name="Salcher M."/>
            <person name="Ghai R."/>
            <person name="Kavagutti S V."/>
        </authorList>
    </citation>
    <scope>NUCLEOTIDE SEQUENCE</scope>
</reference>
<protein>
    <submittedName>
        <fullName evidence="1">Uncharacterized protein</fullName>
    </submittedName>
</protein>
<evidence type="ECO:0000313" key="1">
    <source>
        <dbReference type="EMBL" id="CAB4158097.1"/>
    </source>
</evidence>
<dbReference type="EMBL" id="LR796667">
    <property type="protein sequence ID" value="CAB4158097.1"/>
    <property type="molecule type" value="Genomic_DNA"/>
</dbReference>
<name>A0A6J5NH23_9CAUD</name>
<accession>A0A6J5NH23</accession>
<gene>
    <name evidence="1" type="ORF">UFOVP695_2</name>
</gene>
<organism evidence="1">
    <name type="scientific">uncultured Caudovirales phage</name>
    <dbReference type="NCBI Taxonomy" id="2100421"/>
    <lineage>
        <taxon>Viruses</taxon>
        <taxon>Duplodnaviria</taxon>
        <taxon>Heunggongvirae</taxon>
        <taxon>Uroviricota</taxon>
        <taxon>Caudoviricetes</taxon>
        <taxon>Peduoviridae</taxon>
        <taxon>Maltschvirus</taxon>
        <taxon>Maltschvirus maltsch</taxon>
    </lineage>
</organism>
<proteinExistence type="predicted"/>
<sequence length="110" mass="12941">MKLKITIEKGTSTNDFYKLHYFSRTKLKEKIISNITFIKKEKILGPYEVIFSYNTRVDVDNQSALIKVVIDHIRREGLLDEDYNSVFKKLTINFDDKLPRGEAIMILKKI</sequence>